<evidence type="ECO:0000313" key="3">
    <source>
        <dbReference type="EMBL" id="KAK8170052.1"/>
    </source>
</evidence>
<proteinExistence type="predicted"/>
<name>A0ABR1XXS8_9PEZI</name>
<evidence type="ECO:0000313" key="4">
    <source>
        <dbReference type="Proteomes" id="UP001456524"/>
    </source>
</evidence>
<evidence type="ECO:0000256" key="2">
    <source>
        <dbReference type="SAM" id="Phobius"/>
    </source>
</evidence>
<keyword evidence="2" id="KW-0812">Transmembrane</keyword>
<feature type="transmembrane region" description="Helical" evidence="2">
    <location>
        <begin position="146"/>
        <end position="169"/>
    </location>
</feature>
<evidence type="ECO:0000256" key="1">
    <source>
        <dbReference type="SAM" id="MobiDB-lite"/>
    </source>
</evidence>
<keyword evidence="2" id="KW-0472">Membrane</keyword>
<feature type="transmembrane region" description="Helical" evidence="2">
    <location>
        <begin position="325"/>
        <end position="344"/>
    </location>
</feature>
<feature type="transmembrane region" description="Helical" evidence="2">
    <location>
        <begin position="20"/>
        <end position="47"/>
    </location>
</feature>
<sequence>MPRSRQAYEHPLPSPRLLSVRILSTATLVLPPLLYLISFALAIAVLFTPGYAQADLIEPSGARAGLSLSASPFYNCTRPQPPPSSSITSNETTAPQTLPSPLSCTRFTHFLGSKGAAACRQHYATQPAHPWTAHAHCQQVVLSASLYVTAAALLALGFAMSAIYAAVLLPAAYAPREHHPDADVLAGATSSRAASPRQQTPPPGFVYAALRPPTASEKLHRMHASSPVDERVVSPQAVGRTGVDDDEEEVGRKALRACLWALVGNVATALAMLAAVTLAVAQVVGVAALVVGQSAVDSGREIAQGDGRLVLGKWYMGTAAYEDSAAAWVLTGIGVFVAMSRFGMARI</sequence>
<keyword evidence="2" id="KW-1133">Transmembrane helix</keyword>
<feature type="compositionally biased region" description="Polar residues" evidence="1">
    <location>
        <begin position="85"/>
        <end position="100"/>
    </location>
</feature>
<keyword evidence="4" id="KW-1185">Reference proteome</keyword>
<feature type="region of interest" description="Disordered" evidence="1">
    <location>
        <begin position="79"/>
        <end position="100"/>
    </location>
</feature>
<reference evidence="3 4" key="1">
    <citation type="journal article" date="2022" name="G3 (Bethesda)">
        <title>Enemy or ally: a genomic approach to elucidate the lifestyle of Phyllosticta citrichinaensis.</title>
        <authorList>
            <person name="Buijs V.A."/>
            <person name="Groenewald J.Z."/>
            <person name="Haridas S."/>
            <person name="LaButti K.M."/>
            <person name="Lipzen A."/>
            <person name="Martin F.M."/>
            <person name="Barry K."/>
            <person name="Grigoriev I.V."/>
            <person name="Crous P.W."/>
            <person name="Seidl M.F."/>
        </authorList>
    </citation>
    <scope>NUCLEOTIDE SEQUENCE [LARGE SCALE GENOMIC DNA]</scope>
    <source>
        <strain evidence="3 4">CBS 129764</strain>
    </source>
</reference>
<gene>
    <name evidence="3" type="ORF">IWX90DRAFT_485924</name>
</gene>
<organism evidence="3 4">
    <name type="scientific">Phyllosticta citrichinensis</name>
    <dbReference type="NCBI Taxonomy" id="1130410"/>
    <lineage>
        <taxon>Eukaryota</taxon>
        <taxon>Fungi</taxon>
        <taxon>Dikarya</taxon>
        <taxon>Ascomycota</taxon>
        <taxon>Pezizomycotina</taxon>
        <taxon>Dothideomycetes</taxon>
        <taxon>Dothideomycetes incertae sedis</taxon>
        <taxon>Botryosphaeriales</taxon>
        <taxon>Phyllostictaceae</taxon>
        <taxon>Phyllosticta</taxon>
    </lineage>
</organism>
<comment type="caution">
    <text evidence="3">The sequence shown here is derived from an EMBL/GenBank/DDBJ whole genome shotgun (WGS) entry which is preliminary data.</text>
</comment>
<dbReference type="EMBL" id="JBBWUH010000004">
    <property type="protein sequence ID" value="KAK8170052.1"/>
    <property type="molecule type" value="Genomic_DNA"/>
</dbReference>
<accession>A0ABR1XXS8</accession>
<dbReference type="Proteomes" id="UP001456524">
    <property type="component" value="Unassembled WGS sequence"/>
</dbReference>
<protein>
    <submittedName>
        <fullName evidence="3">Uncharacterized protein</fullName>
    </submittedName>
</protein>
<feature type="transmembrane region" description="Helical" evidence="2">
    <location>
        <begin position="258"/>
        <end position="291"/>
    </location>
</feature>